<sequence>MLTLPLSPVAIESWGISTSQRLATQPCVRFSSKLCRTSSLNLRSSPPGSRGGSRWQQDEAADFASAAQWSAQERRNIVMFFTPTSQRADGSFSAVSARRGVHGSVAASFEDA</sequence>
<reference evidence="1" key="1">
    <citation type="submission" date="2023-10" db="EMBL/GenBank/DDBJ databases">
        <authorList>
            <person name="Chen Y."/>
            <person name="Shah S."/>
            <person name="Dougan E. K."/>
            <person name="Thang M."/>
            <person name="Chan C."/>
        </authorList>
    </citation>
    <scope>NUCLEOTIDE SEQUENCE [LARGE SCALE GENOMIC DNA]</scope>
</reference>
<gene>
    <name evidence="1" type="ORF">PCOR1329_LOCUS14807</name>
</gene>
<comment type="caution">
    <text evidence="1">The sequence shown here is derived from an EMBL/GenBank/DDBJ whole genome shotgun (WGS) entry which is preliminary data.</text>
</comment>
<dbReference type="EMBL" id="CAUYUJ010004446">
    <property type="protein sequence ID" value="CAK0809585.1"/>
    <property type="molecule type" value="Genomic_DNA"/>
</dbReference>
<dbReference type="Proteomes" id="UP001189429">
    <property type="component" value="Unassembled WGS sequence"/>
</dbReference>
<keyword evidence="2" id="KW-1185">Reference proteome</keyword>
<name>A0ABN9QWM6_9DINO</name>
<accession>A0ABN9QWM6</accession>
<protein>
    <submittedName>
        <fullName evidence="1">Uncharacterized protein</fullName>
    </submittedName>
</protein>
<organism evidence="1 2">
    <name type="scientific">Prorocentrum cordatum</name>
    <dbReference type="NCBI Taxonomy" id="2364126"/>
    <lineage>
        <taxon>Eukaryota</taxon>
        <taxon>Sar</taxon>
        <taxon>Alveolata</taxon>
        <taxon>Dinophyceae</taxon>
        <taxon>Prorocentrales</taxon>
        <taxon>Prorocentraceae</taxon>
        <taxon>Prorocentrum</taxon>
    </lineage>
</organism>
<proteinExistence type="predicted"/>
<evidence type="ECO:0000313" key="2">
    <source>
        <dbReference type="Proteomes" id="UP001189429"/>
    </source>
</evidence>
<evidence type="ECO:0000313" key="1">
    <source>
        <dbReference type="EMBL" id="CAK0809585.1"/>
    </source>
</evidence>